<dbReference type="InterPro" id="IPR036388">
    <property type="entry name" value="WH-like_DNA-bd_sf"/>
</dbReference>
<accession>A0A3S2VPG0</accession>
<name>A0A3S2VPG0_9PROT</name>
<comment type="caution">
    <text evidence="2">The sequence shown here is derived from an EMBL/GenBank/DDBJ whole genome shotgun (WGS) entry which is preliminary data.</text>
</comment>
<reference evidence="3" key="1">
    <citation type="submission" date="2019-01" db="EMBL/GenBank/DDBJ databases">
        <title>Gri0909 isolated from a small marine red alga.</title>
        <authorList>
            <person name="Kim J."/>
            <person name="Jeong S.E."/>
            <person name="Jeon C.O."/>
        </authorList>
    </citation>
    <scope>NUCLEOTIDE SEQUENCE [LARGE SCALE GENOMIC DNA]</scope>
    <source>
        <strain evidence="3">Gri0909</strain>
    </source>
</reference>
<dbReference type="EMBL" id="SADE01000002">
    <property type="protein sequence ID" value="RVU36326.1"/>
    <property type="molecule type" value="Genomic_DNA"/>
</dbReference>
<dbReference type="OrthoDB" id="7631458at2"/>
<evidence type="ECO:0000313" key="3">
    <source>
        <dbReference type="Proteomes" id="UP000287447"/>
    </source>
</evidence>
<gene>
    <name evidence="2" type="ORF">EOI86_14030</name>
</gene>
<keyword evidence="3" id="KW-1185">Reference proteome</keyword>
<protein>
    <submittedName>
        <fullName evidence="2">DUF3253 domain-containing protein</fullName>
    </submittedName>
</protein>
<dbReference type="Gene3D" id="1.10.10.10">
    <property type="entry name" value="Winged helix-like DNA-binding domain superfamily/Winged helix DNA-binding domain"/>
    <property type="match status" value="1"/>
</dbReference>
<dbReference type="RefSeq" id="WP_127765802.1">
    <property type="nucleotide sequence ID" value="NZ_SADE01000002.1"/>
</dbReference>
<dbReference type="InterPro" id="IPR021660">
    <property type="entry name" value="DUF3253"/>
</dbReference>
<dbReference type="Proteomes" id="UP000287447">
    <property type="component" value="Unassembled WGS sequence"/>
</dbReference>
<dbReference type="SUPFAM" id="SSF46785">
    <property type="entry name" value="Winged helix' DNA-binding domain"/>
    <property type="match status" value="1"/>
</dbReference>
<organism evidence="2 3">
    <name type="scientific">Hwanghaeella grinnelliae</name>
    <dbReference type="NCBI Taxonomy" id="2500179"/>
    <lineage>
        <taxon>Bacteria</taxon>
        <taxon>Pseudomonadati</taxon>
        <taxon>Pseudomonadota</taxon>
        <taxon>Alphaproteobacteria</taxon>
        <taxon>Rhodospirillales</taxon>
        <taxon>Rhodospirillaceae</taxon>
        <taxon>Hwanghaeella</taxon>
    </lineage>
</organism>
<evidence type="ECO:0000256" key="1">
    <source>
        <dbReference type="SAM" id="MobiDB-lite"/>
    </source>
</evidence>
<feature type="compositionally biased region" description="Basic and acidic residues" evidence="1">
    <location>
        <begin position="33"/>
        <end position="43"/>
    </location>
</feature>
<feature type="region of interest" description="Disordered" evidence="1">
    <location>
        <begin position="25"/>
        <end position="56"/>
    </location>
</feature>
<dbReference type="Pfam" id="PF11625">
    <property type="entry name" value="DUF3253"/>
    <property type="match status" value="1"/>
</dbReference>
<dbReference type="AlphaFoldDB" id="A0A3S2VPG0"/>
<evidence type="ECO:0000313" key="2">
    <source>
        <dbReference type="EMBL" id="RVU36326.1"/>
    </source>
</evidence>
<proteinExistence type="predicted"/>
<dbReference type="InterPro" id="IPR036390">
    <property type="entry name" value="WH_DNA-bd_sf"/>
</dbReference>
<sequence>MSTDDDHKLDPVAVEILAYLGEAPPNKPVSAEHVARSMSDKAAKATTQPATGKANPNAWRRYFQAVKNQAFHLARIGRIEITRKGQPVAPDDLKGLSGVWRMRLPGPPES</sequence>